<accession>A0A8H7AIV2</accession>
<dbReference type="Gene3D" id="1.25.40.20">
    <property type="entry name" value="Ankyrin repeat-containing domain"/>
    <property type="match status" value="1"/>
</dbReference>
<dbReference type="Proteomes" id="UP000606974">
    <property type="component" value="Unassembled WGS sequence"/>
</dbReference>
<keyword evidence="2" id="KW-1185">Reference proteome</keyword>
<dbReference type="EMBL" id="JAACFV010000036">
    <property type="protein sequence ID" value="KAF7509888.1"/>
    <property type="molecule type" value="Genomic_DNA"/>
</dbReference>
<evidence type="ECO:0008006" key="3">
    <source>
        <dbReference type="Google" id="ProtNLM"/>
    </source>
</evidence>
<sequence>MVRNLIKAGANVNANKCKLNHCPIPLTPLQVACLGNNVSLAQELIIAGSEIDAPESGWKCSAIVLAIYGHQESRWSSGDGPEPVDNDNLRDFVQKLLARGASVNGGETGLNDTTESIRQ</sequence>
<proteinExistence type="predicted"/>
<protein>
    <recommendedName>
        <fullName evidence="3">Ankyrin repeat protein</fullName>
    </recommendedName>
</protein>
<organism evidence="1 2">
    <name type="scientific">Endocarpon pusillum</name>
    <dbReference type="NCBI Taxonomy" id="364733"/>
    <lineage>
        <taxon>Eukaryota</taxon>
        <taxon>Fungi</taxon>
        <taxon>Dikarya</taxon>
        <taxon>Ascomycota</taxon>
        <taxon>Pezizomycotina</taxon>
        <taxon>Eurotiomycetes</taxon>
        <taxon>Chaetothyriomycetidae</taxon>
        <taxon>Verrucariales</taxon>
        <taxon>Verrucariaceae</taxon>
        <taxon>Endocarpon</taxon>
    </lineage>
</organism>
<comment type="caution">
    <text evidence="1">The sequence shown here is derived from an EMBL/GenBank/DDBJ whole genome shotgun (WGS) entry which is preliminary data.</text>
</comment>
<name>A0A8H7AIV2_9EURO</name>
<dbReference type="SUPFAM" id="SSF48403">
    <property type="entry name" value="Ankyrin repeat"/>
    <property type="match status" value="1"/>
</dbReference>
<dbReference type="OrthoDB" id="539213at2759"/>
<dbReference type="AlphaFoldDB" id="A0A8H7AIV2"/>
<evidence type="ECO:0000313" key="2">
    <source>
        <dbReference type="Proteomes" id="UP000606974"/>
    </source>
</evidence>
<reference evidence="1" key="1">
    <citation type="submission" date="2020-02" db="EMBL/GenBank/DDBJ databases">
        <authorList>
            <person name="Palmer J.M."/>
        </authorList>
    </citation>
    <scope>NUCLEOTIDE SEQUENCE</scope>
    <source>
        <strain evidence="1">EPUS1.4</strain>
        <tissue evidence="1">Thallus</tissue>
    </source>
</reference>
<gene>
    <name evidence="1" type="ORF">GJ744_007399</name>
</gene>
<dbReference type="InterPro" id="IPR036770">
    <property type="entry name" value="Ankyrin_rpt-contain_sf"/>
</dbReference>
<evidence type="ECO:0000313" key="1">
    <source>
        <dbReference type="EMBL" id="KAF7509888.1"/>
    </source>
</evidence>